<feature type="transmembrane region" description="Helical" evidence="1">
    <location>
        <begin position="69"/>
        <end position="90"/>
    </location>
</feature>
<name>A0ABW1Z809_9BACT</name>
<feature type="transmembrane region" description="Helical" evidence="1">
    <location>
        <begin position="220"/>
        <end position="245"/>
    </location>
</feature>
<reference evidence="3" key="1">
    <citation type="journal article" date="2019" name="Int. J. Syst. Evol. Microbiol.">
        <title>The Global Catalogue of Microorganisms (GCM) 10K type strain sequencing project: providing services to taxonomists for standard genome sequencing and annotation.</title>
        <authorList>
            <consortium name="The Broad Institute Genomics Platform"/>
            <consortium name="The Broad Institute Genome Sequencing Center for Infectious Disease"/>
            <person name="Wu L."/>
            <person name="Ma J."/>
        </authorList>
    </citation>
    <scope>NUCLEOTIDE SEQUENCE [LARGE SCALE GENOMIC DNA]</scope>
    <source>
        <strain evidence="3">CGMCC 1.16026</strain>
    </source>
</reference>
<keyword evidence="3" id="KW-1185">Reference proteome</keyword>
<keyword evidence="1" id="KW-1133">Transmembrane helix</keyword>
<feature type="transmembrane region" description="Helical" evidence="1">
    <location>
        <begin position="96"/>
        <end position="117"/>
    </location>
</feature>
<protein>
    <submittedName>
        <fullName evidence="2">Uncharacterized protein</fullName>
    </submittedName>
</protein>
<dbReference type="Proteomes" id="UP001596391">
    <property type="component" value="Unassembled WGS sequence"/>
</dbReference>
<organism evidence="2 3">
    <name type="scientific">Granulicella cerasi</name>
    <dbReference type="NCBI Taxonomy" id="741063"/>
    <lineage>
        <taxon>Bacteria</taxon>
        <taxon>Pseudomonadati</taxon>
        <taxon>Acidobacteriota</taxon>
        <taxon>Terriglobia</taxon>
        <taxon>Terriglobales</taxon>
        <taxon>Acidobacteriaceae</taxon>
        <taxon>Granulicella</taxon>
    </lineage>
</organism>
<evidence type="ECO:0000313" key="2">
    <source>
        <dbReference type="EMBL" id="MFC6645655.1"/>
    </source>
</evidence>
<feature type="transmembrane region" description="Helical" evidence="1">
    <location>
        <begin position="265"/>
        <end position="290"/>
    </location>
</feature>
<keyword evidence="1" id="KW-0472">Membrane</keyword>
<feature type="transmembrane region" description="Helical" evidence="1">
    <location>
        <begin position="37"/>
        <end position="57"/>
    </location>
</feature>
<feature type="transmembrane region" description="Helical" evidence="1">
    <location>
        <begin position="129"/>
        <end position="150"/>
    </location>
</feature>
<proteinExistence type="predicted"/>
<evidence type="ECO:0000313" key="3">
    <source>
        <dbReference type="Proteomes" id="UP001596391"/>
    </source>
</evidence>
<feature type="transmembrane region" description="Helical" evidence="1">
    <location>
        <begin position="368"/>
        <end position="397"/>
    </location>
</feature>
<evidence type="ECO:0000256" key="1">
    <source>
        <dbReference type="SAM" id="Phobius"/>
    </source>
</evidence>
<sequence length="447" mass="50537">MRLFRHPHPVAMFTAWFLVVFNVLFPKGGFKVGFVPITWGYVFLGLTAPVLLVYRLLALPLRYRRNLYLAMLCMLPMQCIFIYTGLTFGLADTGFAVGNAVNFIFLPWVVLGIYAPFLPLIDGNRLSRYFRWSIFLTVIWGIFLFVWHPLTGHFVEIPYFTVNAGDYGDLEYTKHIARGLFLKLISTYNNGNLYGVAMLIFLPLYELLEAKVWRRRLLKLALVLTLSRTVWVGIVLYEALPLITLLARQAKTLPVLYLGDAKNRVLALIAISTIIFSSLVLNGSGLGFLLDPTAGGRLGQLNAITEADWLPVRGLQGLSEATYSSATFMYGYFGLIAFLLMMWGPMLLLLVDRSPLKSPTRLAALKGIILYCLVATIDGGINYLPVMLFFWFAYLIYLYGWPGEAEGTLVIATPQKRRVKNSLWRRLLPRKPRVPKSNEEPQLNPAA</sequence>
<gene>
    <name evidence="2" type="ORF">ACFQBQ_08685</name>
</gene>
<keyword evidence="1" id="KW-0812">Transmembrane</keyword>
<accession>A0ABW1Z809</accession>
<comment type="caution">
    <text evidence="2">The sequence shown here is derived from an EMBL/GenBank/DDBJ whole genome shotgun (WGS) entry which is preliminary data.</text>
</comment>
<feature type="transmembrane region" description="Helical" evidence="1">
    <location>
        <begin position="7"/>
        <end position="25"/>
    </location>
</feature>
<feature type="transmembrane region" description="Helical" evidence="1">
    <location>
        <begin position="328"/>
        <end position="348"/>
    </location>
</feature>
<dbReference type="EMBL" id="JBHSWI010000001">
    <property type="protein sequence ID" value="MFC6645655.1"/>
    <property type="molecule type" value="Genomic_DNA"/>
</dbReference>